<dbReference type="InterPro" id="IPR050954">
    <property type="entry name" value="ET_IronSulfur_Cluster-Binding"/>
</dbReference>
<dbReference type="InterPro" id="IPR017896">
    <property type="entry name" value="4Fe4S_Fe-S-bd"/>
</dbReference>
<evidence type="ECO:0000256" key="5">
    <source>
        <dbReference type="ARBA" id="ARBA00022723"/>
    </source>
</evidence>
<dbReference type="PANTHER" id="PTHR43177:SF5">
    <property type="entry name" value="ANAEROBIC DIMETHYL SULFOXIDE REDUCTASE CHAIN B-RELATED"/>
    <property type="match status" value="1"/>
</dbReference>
<dbReference type="AlphaFoldDB" id="A0A128EDV4"/>
<gene>
    <name evidence="11" type="primary">dmsB_2</name>
    <name evidence="11" type="ORF">ERS672216_00506</name>
</gene>
<dbReference type="EMBL" id="FIZP01000001">
    <property type="protein sequence ID" value="CZE46691.1"/>
    <property type="molecule type" value="Genomic_DNA"/>
</dbReference>
<evidence type="ECO:0000256" key="2">
    <source>
        <dbReference type="ARBA" id="ARBA00003584"/>
    </source>
</evidence>
<sequence length="215" mass="23954">MKKDEQFGFYLDLNRCIGCRTCQLSCKDYHDSAIGVNFRRVFEVEGGSWFDSDKTIKSDVFAYYTSISCNHCSDPACTKVCPTGAMMKTRYGIVMVNQQDCIGCKSCAMACPYGAPQYDKKSGHMSKCNGCLERIDENLEPICTASCPFRALEFGNISELRAKHDGLASVAPLPKEDVTLPNLVINPSKDTKFSGDRSVRMHSPEKYQGVEYDIV</sequence>
<evidence type="ECO:0000313" key="11">
    <source>
        <dbReference type="EMBL" id="CZE46691.1"/>
    </source>
</evidence>
<protein>
    <submittedName>
        <fullName evidence="11">Anaerobic dimethyl sulfoxide reductase chain B</fullName>
    </submittedName>
</protein>
<dbReference type="Gene3D" id="3.30.70.20">
    <property type="match status" value="2"/>
</dbReference>
<evidence type="ECO:0000259" key="10">
    <source>
        <dbReference type="PROSITE" id="PS51379"/>
    </source>
</evidence>
<dbReference type="RefSeq" id="WP_075493029.1">
    <property type="nucleotide sequence ID" value="NZ_CP053844.1"/>
</dbReference>
<dbReference type="Proteomes" id="UP000069632">
    <property type="component" value="Unassembled WGS sequence"/>
</dbReference>
<dbReference type="Pfam" id="PF12800">
    <property type="entry name" value="Fer4_4"/>
    <property type="match status" value="1"/>
</dbReference>
<organism evidence="11 12">
    <name type="scientific">Campylobacter geochelonis</name>
    <dbReference type="NCBI Taxonomy" id="1780362"/>
    <lineage>
        <taxon>Bacteria</taxon>
        <taxon>Pseudomonadati</taxon>
        <taxon>Campylobacterota</taxon>
        <taxon>Epsilonproteobacteria</taxon>
        <taxon>Campylobacterales</taxon>
        <taxon>Campylobacteraceae</taxon>
        <taxon>Campylobacter</taxon>
    </lineage>
</organism>
<dbReference type="GO" id="GO:0046872">
    <property type="term" value="F:metal ion binding"/>
    <property type="evidence" value="ECO:0007669"/>
    <property type="project" value="UniProtKB-KW"/>
</dbReference>
<dbReference type="InterPro" id="IPR017900">
    <property type="entry name" value="4Fe4S_Fe_S_CS"/>
</dbReference>
<dbReference type="PROSITE" id="PS00198">
    <property type="entry name" value="4FE4S_FER_1"/>
    <property type="match status" value="1"/>
</dbReference>
<evidence type="ECO:0000256" key="8">
    <source>
        <dbReference type="ARBA" id="ARBA00023004"/>
    </source>
</evidence>
<accession>A0A128EDV4</accession>
<dbReference type="PANTHER" id="PTHR43177">
    <property type="entry name" value="PROTEIN NRFC"/>
    <property type="match status" value="1"/>
</dbReference>
<dbReference type="NCBIfam" id="TIGR02951">
    <property type="entry name" value="DMSO_dmsB"/>
    <property type="match status" value="1"/>
</dbReference>
<keyword evidence="8" id="KW-0408">Iron</keyword>
<evidence type="ECO:0000256" key="3">
    <source>
        <dbReference type="ARBA" id="ARBA00022448"/>
    </source>
</evidence>
<keyword evidence="9" id="KW-0411">Iron-sulfur</keyword>
<keyword evidence="6" id="KW-0677">Repeat</keyword>
<keyword evidence="3" id="KW-0813">Transport</keyword>
<evidence type="ECO:0000256" key="7">
    <source>
        <dbReference type="ARBA" id="ARBA00022982"/>
    </source>
</evidence>
<dbReference type="SUPFAM" id="SSF54862">
    <property type="entry name" value="4Fe-4S ferredoxins"/>
    <property type="match status" value="1"/>
</dbReference>
<dbReference type="OrthoDB" id="9789030at2"/>
<evidence type="ECO:0000256" key="4">
    <source>
        <dbReference type="ARBA" id="ARBA00022485"/>
    </source>
</evidence>
<evidence type="ECO:0000313" key="12">
    <source>
        <dbReference type="Proteomes" id="UP000069632"/>
    </source>
</evidence>
<comment type="function">
    <text evidence="2">Electron transfer subunit of the terminal reductase during anaerobic growth on various sulfoxide and N-oxide compounds.</text>
</comment>
<evidence type="ECO:0000256" key="1">
    <source>
        <dbReference type="ARBA" id="ARBA00001966"/>
    </source>
</evidence>
<keyword evidence="4" id="KW-0004">4Fe-4S</keyword>
<reference evidence="11 12" key="1">
    <citation type="submission" date="2016-02" db="EMBL/GenBank/DDBJ databases">
        <authorList>
            <consortium name="Pathogen Informatics"/>
        </authorList>
    </citation>
    <scope>NUCLEOTIDE SEQUENCE [LARGE SCALE GENOMIC DNA]</scope>
    <source>
        <strain evidence="11 12">RC20</strain>
    </source>
</reference>
<evidence type="ECO:0000256" key="6">
    <source>
        <dbReference type="ARBA" id="ARBA00022737"/>
    </source>
</evidence>
<dbReference type="CDD" id="cd16371">
    <property type="entry name" value="DMSOR_beta_like"/>
    <property type="match status" value="1"/>
</dbReference>
<feature type="domain" description="4Fe-4S ferredoxin-type" evidence="10">
    <location>
        <begin position="59"/>
        <end position="91"/>
    </location>
</feature>
<feature type="domain" description="4Fe-4S ferredoxin-type" evidence="10">
    <location>
        <begin position="92"/>
        <end position="121"/>
    </location>
</feature>
<dbReference type="InterPro" id="IPR014297">
    <property type="entry name" value="DMSO_DmsB"/>
</dbReference>
<dbReference type="Pfam" id="PF13247">
    <property type="entry name" value="Fer4_11"/>
    <property type="match status" value="1"/>
</dbReference>
<comment type="cofactor">
    <cofactor evidence="1">
        <name>[4Fe-4S] cluster</name>
        <dbReference type="ChEBI" id="CHEBI:49883"/>
    </cofactor>
</comment>
<dbReference type="PROSITE" id="PS51379">
    <property type="entry name" value="4FE4S_FER_2"/>
    <property type="match status" value="3"/>
</dbReference>
<evidence type="ECO:0000256" key="9">
    <source>
        <dbReference type="ARBA" id="ARBA00023014"/>
    </source>
</evidence>
<keyword evidence="5" id="KW-0479">Metal-binding</keyword>
<proteinExistence type="predicted"/>
<dbReference type="GO" id="GO:0051539">
    <property type="term" value="F:4 iron, 4 sulfur cluster binding"/>
    <property type="evidence" value="ECO:0007669"/>
    <property type="project" value="UniProtKB-KW"/>
</dbReference>
<keyword evidence="12" id="KW-1185">Reference proteome</keyword>
<keyword evidence="7" id="KW-0249">Electron transport</keyword>
<name>A0A128EDV4_9BACT</name>
<feature type="domain" description="4Fe-4S ferredoxin-type" evidence="10">
    <location>
        <begin position="7"/>
        <end position="39"/>
    </location>
</feature>